<dbReference type="Proteomes" id="UP000190961">
    <property type="component" value="Unassembled WGS sequence"/>
</dbReference>
<dbReference type="InterPro" id="IPR001296">
    <property type="entry name" value="Glyco_trans_1"/>
</dbReference>
<evidence type="ECO:0000313" key="4">
    <source>
        <dbReference type="Proteomes" id="UP000190961"/>
    </source>
</evidence>
<dbReference type="EMBL" id="FUZU01000003">
    <property type="protein sequence ID" value="SKC82953.1"/>
    <property type="molecule type" value="Genomic_DNA"/>
</dbReference>
<dbReference type="AlphaFoldDB" id="A0A1T5M474"/>
<feature type="domain" description="Glycosyltransferase subfamily 4-like N-terminal" evidence="2">
    <location>
        <begin position="57"/>
        <end position="174"/>
    </location>
</feature>
<dbReference type="PANTHER" id="PTHR45947:SF14">
    <property type="entry name" value="SLL1723 PROTEIN"/>
    <property type="match status" value="1"/>
</dbReference>
<dbReference type="SUPFAM" id="SSF53756">
    <property type="entry name" value="UDP-Glycosyltransferase/glycogen phosphorylase"/>
    <property type="match status" value="1"/>
</dbReference>
<dbReference type="RefSeq" id="WP_245840691.1">
    <property type="nucleotide sequence ID" value="NZ_FUZU01000003.1"/>
</dbReference>
<name>A0A1T5M474_9BACT</name>
<dbReference type="GO" id="GO:0016757">
    <property type="term" value="F:glycosyltransferase activity"/>
    <property type="evidence" value="ECO:0007669"/>
    <property type="project" value="InterPro"/>
</dbReference>
<dbReference type="InterPro" id="IPR050194">
    <property type="entry name" value="Glycosyltransferase_grp1"/>
</dbReference>
<dbReference type="Gene3D" id="3.40.50.2000">
    <property type="entry name" value="Glycogen Phosphorylase B"/>
    <property type="match status" value="2"/>
</dbReference>
<accession>A0A1T5M474</accession>
<dbReference type="PANTHER" id="PTHR45947">
    <property type="entry name" value="SULFOQUINOVOSYL TRANSFERASE SQD2"/>
    <property type="match status" value="1"/>
</dbReference>
<evidence type="ECO:0000313" key="3">
    <source>
        <dbReference type="EMBL" id="SKC82953.1"/>
    </source>
</evidence>
<sequence length="374" mass="42490">MNRKIKVLHVIKSLGRGGAEMLLPETLRVHNKDQFEFHYIYFLPWKDAMVSSILEHGGKVTCIAASNNIELLFKSKAVSEYAKAHNIDLIHAHLPWAGVASRIAGKLSGIPVIYTEHNKQERYHIATRLVNLLTLNWLTKIIAVSEDVEQSIRKHKSNLKASLNTILNGVNTERFAPGQFKREDVRKEFNIPIDAPLVGTIAVFRFQKRLDLWIELAKKILEQRPETHFIIVGDGPLKDLLLEKQKQLNLENRIHFAGTQTEVRPYLSTFDLYMMTSIFEGLPIALLEAMASGCAVVTTNAGGIKEVIRPGIDGLLCDVNEPERLVEFAAELIADTQKRNTLALQARQRVKEEFSMERMVKALEDVYKQEVKEY</sequence>
<dbReference type="InterPro" id="IPR028098">
    <property type="entry name" value="Glyco_trans_4-like_N"/>
</dbReference>
<evidence type="ECO:0000259" key="1">
    <source>
        <dbReference type="Pfam" id="PF00534"/>
    </source>
</evidence>
<keyword evidence="4" id="KW-1185">Reference proteome</keyword>
<feature type="domain" description="Glycosyl transferase family 1" evidence="1">
    <location>
        <begin position="182"/>
        <end position="349"/>
    </location>
</feature>
<protein>
    <submittedName>
        <fullName evidence="3">Glycosyltransferase involved in cell wall bisynthesis</fullName>
    </submittedName>
</protein>
<evidence type="ECO:0000259" key="2">
    <source>
        <dbReference type="Pfam" id="PF13439"/>
    </source>
</evidence>
<dbReference type="Pfam" id="PF13439">
    <property type="entry name" value="Glyco_transf_4"/>
    <property type="match status" value="1"/>
</dbReference>
<keyword evidence="3" id="KW-0808">Transferase</keyword>
<proteinExistence type="predicted"/>
<gene>
    <name evidence="3" type="ORF">SAMN05660236_4327</name>
</gene>
<dbReference type="Pfam" id="PF00534">
    <property type="entry name" value="Glycos_transf_1"/>
    <property type="match status" value="1"/>
</dbReference>
<reference evidence="3 4" key="1">
    <citation type="submission" date="2017-02" db="EMBL/GenBank/DDBJ databases">
        <authorList>
            <person name="Peterson S.W."/>
        </authorList>
    </citation>
    <scope>NUCLEOTIDE SEQUENCE [LARGE SCALE GENOMIC DNA]</scope>
    <source>
        <strain evidence="3 4">DSM 25262</strain>
    </source>
</reference>
<dbReference type="STRING" id="688867.SAMN05660236_4327"/>
<organism evidence="3 4">
    <name type="scientific">Ohtaekwangia koreensis</name>
    <dbReference type="NCBI Taxonomy" id="688867"/>
    <lineage>
        <taxon>Bacteria</taxon>
        <taxon>Pseudomonadati</taxon>
        <taxon>Bacteroidota</taxon>
        <taxon>Cytophagia</taxon>
        <taxon>Cytophagales</taxon>
        <taxon>Fulvivirgaceae</taxon>
        <taxon>Ohtaekwangia</taxon>
    </lineage>
</organism>